<sequence length="94" mass="10166">MVPVAVVGAEEAVPGFGEIPFLARLLDLPRFPLAPFFPFPAKWTVTIGEPIPAPVGPETLAQRADAAGGLCARTRAALQDLLDRELGRRDNLFW</sequence>
<evidence type="ECO:0000313" key="1">
    <source>
        <dbReference type="EMBL" id="ATZ22508.1"/>
    </source>
</evidence>
<gene>
    <name evidence="1" type="ORF">SLAV_02985</name>
</gene>
<dbReference type="Proteomes" id="UP000231791">
    <property type="component" value="Chromosome"/>
</dbReference>
<dbReference type="EMBL" id="CP024985">
    <property type="protein sequence ID" value="ATZ22508.1"/>
    <property type="molecule type" value="Genomic_DNA"/>
</dbReference>
<dbReference type="AlphaFoldDB" id="A0A2K8P7Q3"/>
<keyword evidence="2" id="KW-1185">Reference proteome</keyword>
<reference evidence="1 2" key="1">
    <citation type="submission" date="2017-11" db="EMBL/GenBank/DDBJ databases">
        <title>Complete genome sequence of Streptomyces lavendulae subsp. lavendulae CCM 3239 (formerly 'Streptomyces aureofaciens CCM 3239'), the producer of the angucycline-type antibiotic auricin.</title>
        <authorList>
            <person name="Busche T."/>
            <person name="Novakova R."/>
            <person name="Al'Dilaimi A."/>
            <person name="Homerova D."/>
            <person name="Feckova L."/>
            <person name="Rezuchova B."/>
            <person name="Mingyar E."/>
            <person name="Csolleiova D."/>
            <person name="Bekeova C."/>
            <person name="Winkler A."/>
            <person name="Sevcikova B."/>
            <person name="Kalinowski J."/>
            <person name="Kormanec J."/>
            <person name="Ruckert C."/>
        </authorList>
    </citation>
    <scope>NUCLEOTIDE SEQUENCE [LARGE SCALE GENOMIC DNA]</scope>
    <source>
        <strain evidence="1 2">CCM 3239</strain>
    </source>
</reference>
<proteinExistence type="predicted"/>
<accession>A0A2K8P7Q3</accession>
<evidence type="ECO:0000313" key="2">
    <source>
        <dbReference type="Proteomes" id="UP000231791"/>
    </source>
</evidence>
<name>A0A2K8P7Q3_STRLA</name>
<organism evidence="1 2">
    <name type="scientific">Streptomyces lavendulae subsp. lavendulae</name>
    <dbReference type="NCBI Taxonomy" id="58340"/>
    <lineage>
        <taxon>Bacteria</taxon>
        <taxon>Bacillati</taxon>
        <taxon>Actinomycetota</taxon>
        <taxon>Actinomycetes</taxon>
        <taxon>Kitasatosporales</taxon>
        <taxon>Streptomycetaceae</taxon>
        <taxon>Streptomyces</taxon>
    </lineage>
</organism>
<dbReference type="KEGG" id="slx:SLAV_02985"/>
<protein>
    <submittedName>
        <fullName evidence="1">Uncharacterized protein</fullName>
    </submittedName>
</protein>